<name>A0A2N1MS49_9GLOM</name>
<accession>A0A2N1MS49</accession>
<evidence type="ECO:0000313" key="2">
    <source>
        <dbReference type="Proteomes" id="UP000233469"/>
    </source>
</evidence>
<dbReference type="VEuPathDB" id="FungiDB:FUN_023287"/>
<dbReference type="VEuPathDB" id="FungiDB:RhiirA1_481545"/>
<reference evidence="1 2" key="1">
    <citation type="submission" date="2016-04" db="EMBL/GenBank/DDBJ databases">
        <title>Genome analyses suggest a sexual origin of heterokaryosis in a supposedly ancient asexual fungus.</title>
        <authorList>
            <person name="Ropars J."/>
            <person name="Sedzielewska K."/>
            <person name="Noel J."/>
            <person name="Charron P."/>
            <person name="Farinelli L."/>
            <person name="Marton T."/>
            <person name="Kruger M."/>
            <person name="Pelin A."/>
            <person name="Brachmann A."/>
            <person name="Corradi N."/>
        </authorList>
    </citation>
    <scope>NUCLEOTIDE SEQUENCE [LARGE SCALE GENOMIC DNA]</scope>
    <source>
        <strain evidence="1 2">C2</strain>
    </source>
</reference>
<evidence type="ECO:0000313" key="1">
    <source>
        <dbReference type="EMBL" id="PKK64447.1"/>
    </source>
</evidence>
<dbReference type="Proteomes" id="UP000233469">
    <property type="component" value="Unassembled WGS sequence"/>
</dbReference>
<dbReference type="AlphaFoldDB" id="A0A2N1MS49"/>
<sequence>MPNKEIFVGYTFFCSEKVKQYTAIENRLKKQEKNRQTTTYIKFSYGKRTWYLGFYIPCSFCSNVCAYVMSNNRKKKEAAFECEDIKVAEQLTSAGKNTTIDNITTNFQELEIREQDIMLSWQEILCKEIPITRPEFHRGLNSIRDLKILMTYCDGVRNKRLAYKMTYAYVIGQCAIRARKIKSDS</sequence>
<dbReference type="EMBL" id="LLXL01001437">
    <property type="protein sequence ID" value="PKK64447.1"/>
    <property type="molecule type" value="Genomic_DNA"/>
</dbReference>
<comment type="caution">
    <text evidence="1">The sequence shown here is derived from an EMBL/GenBank/DDBJ whole genome shotgun (WGS) entry which is preliminary data.</text>
</comment>
<protein>
    <submittedName>
        <fullName evidence="1">Uncharacterized protein</fullName>
    </submittedName>
</protein>
<reference evidence="1 2" key="2">
    <citation type="submission" date="2017-10" db="EMBL/GenBank/DDBJ databases">
        <title>Extensive intraspecific genome diversity in a model arbuscular mycorrhizal fungus.</title>
        <authorList>
            <person name="Chen E.C.H."/>
            <person name="Morin E."/>
            <person name="Baudet D."/>
            <person name="Noel J."/>
            <person name="Ndikumana S."/>
            <person name="Charron P."/>
            <person name="St-Onge C."/>
            <person name="Giorgi J."/>
            <person name="Grigoriev I.V."/>
            <person name="Roux C."/>
            <person name="Martin F.M."/>
            <person name="Corradi N."/>
        </authorList>
    </citation>
    <scope>NUCLEOTIDE SEQUENCE [LARGE SCALE GENOMIC DNA]</scope>
    <source>
        <strain evidence="1 2">C2</strain>
    </source>
</reference>
<organism evidence="1 2">
    <name type="scientific">Rhizophagus irregularis</name>
    <dbReference type="NCBI Taxonomy" id="588596"/>
    <lineage>
        <taxon>Eukaryota</taxon>
        <taxon>Fungi</taxon>
        <taxon>Fungi incertae sedis</taxon>
        <taxon>Mucoromycota</taxon>
        <taxon>Glomeromycotina</taxon>
        <taxon>Glomeromycetes</taxon>
        <taxon>Glomerales</taxon>
        <taxon>Glomeraceae</taxon>
        <taxon>Rhizophagus</taxon>
    </lineage>
</organism>
<proteinExistence type="predicted"/>
<gene>
    <name evidence="1" type="ORF">RhiirC2_716269</name>
</gene>